<accession>A0A1W2TNG6</accession>
<sequence length="488" mass="55222">MLTRDTLEQKKKNIQWDTLSRTFRDAVVLTRGIGVQYIWIDSLCIIQDDPDDWKNEAANMASIYEGALMVLSATASTNGETGCFHDREPPVVLQVALDSGSPFTIFARRVLPHLAFRSGFIEYQWKSGMKDSLLSDGVPLFSRAWCFQERLLGTRTLHFLRQEMVFDCLESTNCECGALFDYSEESTRTMRKSIKHGISTERISRFRRGKLSPDQWIAPSCAQLSDDIFNETWRRLVEGYSRKNITYLSDVLPALSGLAYRWSSITGTDYLCGLWTDGLLPGLMWYAGSKTSSTGIDVNAAVDKRPAKHKDTYVAPSWSWASTWRPVAWPLRDFVELSYMVDIDRRNSGCTYSGPDVFGGISSGWLVISGKLTSVRVTTFDPFQLESEFDKKDTIKFYYSPDDERACEESLGKQVFCLDYATNNLLRDSHFALILAPADPGQHDGAIGLVPDKVKQLGQLYRRVGITDRFPWLDLKPVRGPKTTMVII</sequence>
<evidence type="ECO:0000259" key="1">
    <source>
        <dbReference type="Pfam" id="PF06985"/>
    </source>
</evidence>
<keyword evidence="3" id="KW-1185">Reference proteome</keyword>
<gene>
    <name evidence="2" type="ORF">SAMD00023353_4100010</name>
</gene>
<dbReference type="Pfam" id="PF06985">
    <property type="entry name" value="HET"/>
    <property type="match status" value="1"/>
</dbReference>
<organism evidence="2">
    <name type="scientific">Rosellinia necatrix</name>
    <name type="common">White root-rot fungus</name>
    <dbReference type="NCBI Taxonomy" id="77044"/>
    <lineage>
        <taxon>Eukaryota</taxon>
        <taxon>Fungi</taxon>
        <taxon>Dikarya</taxon>
        <taxon>Ascomycota</taxon>
        <taxon>Pezizomycotina</taxon>
        <taxon>Sordariomycetes</taxon>
        <taxon>Xylariomycetidae</taxon>
        <taxon>Xylariales</taxon>
        <taxon>Xylariaceae</taxon>
        <taxon>Rosellinia</taxon>
    </lineage>
</organism>
<dbReference type="EMBL" id="DF977486">
    <property type="protein sequence ID" value="GAP89901.2"/>
    <property type="molecule type" value="Genomic_DNA"/>
</dbReference>
<reference evidence="2" key="1">
    <citation type="submission" date="2016-03" db="EMBL/GenBank/DDBJ databases">
        <title>Draft genome sequence of Rosellinia necatrix.</title>
        <authorList>
            <person name="Kanematsu S."/>
        </authorList>
    </citation>
    <scope>NUCLEOTIDE SEQUENCE [LARGE SCALE GENOMIC DNA]</scope>
    <source>
        <strain evidence="2">W97</strain>
    </source>
</reference>
<feature type="domain" description="Heterokaryon incompatibility" evidence="1">
    <location>
        <begin position="7"/>
        <end position="149"/>
    </location>
</feature>
<evidence type="ECO:0000313" key="3">
    <source>
        <dbReference type="Proteomes" id="UP000054516"/>
    </source>
</evidence>
<dbReference type="STRING" id="77044.A0A1W2TNG6"/>
<dbReference type="AlphaFoldDB" id="A0A1W2TNG6"/>
<protein>
    <recommendedName>
        <fullName evidence="1">Heterokaryon incompatibility domain-containing protein</fullName>
    </recommendedName>
</protein>
<dbReference type="OrthoDB" id="8300194at2759"/>
<name>A0A1W2TNG6_ROSNE</name>
<dbReference type="PANTHER" id="PTHR33112:SF16">
    <property type="entry name" value="HETEROKARYON INCOMPATIBILITY DOMAIN-CONTAINING PROTEIN"/>
    <property type="match status" value="1"/>
</dbReference>
<dbReference type="InterPro" id="IPR010730">
    <property type="entry name" value="HET"/>
</dbReference>
<evidence type="ECO:0000313" key="2">
    <source>
        <dbReference type="EMBL" id="GAP89901.2"/>
    </source>
</evidence>
<proteinExistence type="predicted"/>
<dbReference type="Proteomes" id="UP000054516">
    <property type="component" value="Unassembled WGS sequence"/>
</dbReference>
<dbReference type="OMA" id="ESTNCEC"/>
<dbReference type="PANTHER" id="PTHR33112">
    <property type="entry name" value="DOMAIN PROTEIN, PUTATIVE-RELATED"/>
    <property type="match status" value="1"/>
</dbReference>